<feature type="binding site" description="covalent" evidence="7">
    <location>
        <position position="147"/>
    </location>
    <ligand>
        <name>heme c</name>
        <dbReference type="ChEBI" id="CHEBI:61717"/>
    </ligand>
</feature>
<dbReference type="AlphaFoldDB" id="A0A5C9A6C2"/>
<dbReference type="PIRSF" id="PIRSF000027">
    <property type="entry name" value="Cytc_c_prime"/>
    <property type="match status" value="1"/>
</dbReference>
<keyword evidence="3 6" id="KW-0479">Metal-binding</keyword>
<dbReference type="InterPro" id="IPR012127">
    <property type="entry name" value="Cyt_c_prime"/>
</dbReference>
<evidence type="ECO:0000313" key="10">
    <source>
        <dbReference type="Proteomes" id="UP000321039"/>
    </source>
</evidence>
<keyword evidence="5 6" id="KW-0408">Iron</keyword>
<evidence type="ECO:0000256" key="8">
    <source>
        <dbReference type="SAM" id="SignalP"/>
    </source>
</evidence>
<evidence type="ECO:0000256" key="1">
    <source>
        <dbReference type="ARBA" id="ARBA00022448"/>
    </source>
</evidence>
<accession>A0A5C9A6C2</accession>
<dbReference type="GO" id="GO:0020037">
    <property type="term" value="F:heme binding"/>
    <property type="evidence" value="ECO:0007669"/>
    <property type="project" value="InterPro"/>
</dbReference>
<evidence type="ECO:0000256" key="2">
    <source>
        <dbReference type="ARBA" id="ARBA00022617"/>
    </source>
</evidence>
<comment type="caution">
    <text evidence="9">The sequence shown here is derived from an EMBL/GenBank/DDBJ whole genome shotgun (WGS) entry which is preliminary data.</text>
</comment>
<keyword evidence="4" id="KW-0249">Electron transport</keyword>
<dbReference type="GO" id="GO:0042597">
    <property type="term" value="C:periplasmic space"/>
    <property type="evidence" value="ECO:0007669"/>
    <property type="project" value="InterPro"/>
</dbReference>
<dbReference type="EMBL" id="VRZA01000002">
    <property type="protein sequence ID" value="TXS95544.1"/>
    <property type="molecule type" value="Genomic_DNA"/>
</dbReference>
<evidence type="ECO:0000313" key="9">
    <source>
        <dbReference type="EMBL" id="TXS95544.1"/>
    </source>
</evidence>
<dbReference type="Gene3D" id="1.20.120.10">
    <property type="entry name" value="Cytochrome c/b562"/>
    <property type="match status" value="1"/>
</dbReference>
<dbReference type="Proteomes" id="UP000321039">
    <property type="component" value="Unassembled WGS sequence"/>
</dbReference>
<evidence type="ECO:0000256" key="3">
    <source>
        <dbReference type="ARBA" id="ARBA00022723"/>
    </source>
</evidence>
<dbReference type="GO" id="GO:0022900">
    <property type="term" value="P:electron transport chain"/>
    <property type="evidence" value="ECO:0007669"/>
    <property type="project" value="InterPro"/>
</dbReference>
<keyword evidence="2 7" id="KW-0349">Heme</keyword>
<feature type="binding site" description="axial binding residue" evidence="6">
    <location>
        <position position="151"/>
    </location>
    <ligand>
        <name>heme c</name>
        <dbReference type="ChEBI" id="CHEBI:61717"/>
    </ligand>
    <ligandPart>
        <name>Fe</name>
        <dbReference type="ChEBI" id="CHEBI:18248"/>
    </ligandPart>
</feature>
<dbReference type="GO" id="GO:0005506">
    <property type="term" value="F:iron ion binding"/>
    <property type="evidence" value="ECO:0007669"/>
    <property type="project" value="InterPro"/>
</dbReference>
<feature type="binding site" description="covalent" evidence="7">
    <location>
        <position position="150"/>
    </location>
    <ligand>
        <name>heme c</name>
        <dbReference type="ChEBI" id="CHEBI:61717"/>
    </ligand>
</feature>
<evidence type="ECO:0000256" key="6">
    <source>
        <dbReference type="PIRSR" id="PIRSR000027-1"/>
    </source>
</evidence>
<keyword evidence="8" id="KW-0732">Signal</keyword>
<comment type="PTM">
    <text evidence="7">Binds 1 heme group per subunit.</text>
</comment>
<reference evidence="9 10" key="1">
    <citation type="submission" date="2019-08" db="EMBL/GenBank/DDBJ databases">
        <title>Parahaliea maris sp. nov., isolated from the surface seawater.</title>
        <authorList>
            <person name="Liu Y."/>
        </authorList>
    </citation>
    <scope>NUCLEOTIDE SEQUENCE [LARGE SCALE GENOMIC DNA]</scope>
    <source>
        <strain evidence="9 10">HSLHS9</strain>
    </source>
</reference>
<evidence type="ECO:0000256" key="7">
    <source>
        <dbReference type="PIRSR" id="PIRSR000027-2"/>
    </source>
</evidence>
<dbReference type="SUPFAM" id="SSF47175">
    <property type="entry name" value="Cytochromes"/>
    <property type="match status" value="1"/>
</dbReference>
<dbReference type="GO" id="GO:0009055">
    <property type="term" value="F:electron transfer activity"/>
    <property type="evidence" value="ECO:0007669"/>
    <property type="project" value="InterPro"/>
</dbReference>
<dbReference type="PROSITE" id="PS51009">
    <property type="entry name" value="CYTCII"/>
    <property type="match status" value="1"/>
</dbReference>
<dbReference type="InterPro" id="IPR010980">
    <property type="entry name" value="Cyt_c/b562"/>
</dbReference>
<dbReference type="InterPro" id="IPR002321">
    <property type="entry name" value="Cyt_c_II"/>
</dbReference>
<evidence type="ECO:0000256" key="4">
    <source>
        <dbReference type="ARBA" id="ARBA00022982"/>
    </source>
</evidence>
<sequence length="161" mass="17700">MRKLLRHSFIAAATLSSVILAPAAVSHFDDKEPLQSARQSYFALVAMNFGPIGAMIKGEAPWDEAKLKRYAEDLDNLGELDVLRFFAEGSDKGTTRAKPEIWSNMDDFSDKFAALGKAADQLEDVVEDSAGDRKAVAQAFGEVGKACKACHDDYKSKNYLY</sequence>
<keyword evidence="10" id="KW-1185">Reference proteome</keyword>
<feature type="chain" id="PRO_5022796720" evidence="8">
    <location>
        <begin position="24"/>
        <end position="161"/>
    </location>
</feature>
<dbReference type="Pfam" id="PF01322">
    <property type="entry name" value="Cytochrom_C_2"/>
    <property type="match status" value="1"/>
</dbReference>
<dbReference type="RefSeq" id="WP_148067455.1">
    <property type="nucleotide sequence ID" value="NZ_VRZA01000002.1"/>
</dbReference>
<keyword evidence="1" id="KW-0813">Transport</keyword>
<feature type="signal peptide" evidence="8">
    <location>
        <begin position="1"/>
        <end position="23"/>
    </location>
</feature>
<proteinExistence type="predicted"/>
<name>A0A5C9A6C2_9GAMM</name>
<evidence type="ECO:0000256" key="5">
    <source>
        <dbReference type="ARBA" id="ARBA00023004"/>
    </source>
</evidence>
<protein>
    <submittedName>
        <fullName evidence="9">Cytochrome c</fullName>
    </submittedName>
</protein>
<organism evidence="9 10">
    <name type="scientific">Parahaliea maris</name>
    <dbReference type="NCBI Taxonomy" id="2716870"/>
    <lineage>
        <taxon>Bacteria</taxon>
        <taxon>Pseudomonadati</taxon>
        <taxon>Pseudomonadota</taxon>
        <taxon>Gammaproteobacteria</taxon>
        <taxon>Cellvibrionales</taxon>
        <taxon>Halieaceae</taxon>
        <taxon>Parahaliea</taxon>
    </lineage>
</organism>
<gene>
    <name evidence="9" type="ORF">FV139_06585</name>
</gene>